<dbReference type="STRING" id="93220.A6P55_18950"/>
<dbReference type="GO" id="GO:0003824">
    <property type="term" value="F:catalytic activity"/>
    <property type="evidence" value="ECO:0007669"/>
    <property type="project" value="InterPro"/>
</dbReference>
<dbReference type="Proteomes" id="UP000361468">
    <property type="component" value="Unassembled WGS sequence"/>
</dbReference>
<name>A0A378YWN0_9BURK</name>
<reference evidence="2 4" key="2">
    <citation type="submission" date="2019-08" db="EMBL/GenBank/DDBJ databases">
        <authorList>
            <person name="Peeters C."/>
        </authorList>
    </citation>
    <scope>NUCLEOTIDE SEQUENCE [LARGE SCALE GENOMIC DNA]</scope>
    <source>
        <strain evidence="2 4">LMG 31119</strain>
    </source>
</reference>
<dbReference type="Proteomes" id="UP000254573">
    <property type="component" value="Unassembled WGS sequence"/>
</dbReference>
<evidence type="ECO:0000313" key="1">
    <source>
        <dbReference type="EMBL" id="SUA81562.1"/>
    </source>
</evidence>
<keyword evidence="4" id="KW-1185">Reference proteome</keyword>
<dbReference type="AlphaFoldDB" id="A0A378YWN0"/>
<evidence type="ECO:0000313" key="2">
    <source>
        <dbReference type="EMBL" id="VVE63720.1"/>
    </source>
</evidence>
<gene>
    <name evidence="1" type="ORF">NCTC13160_04427</name>
    <name evidence="2" type="ORF">PPN31119_01330</name>
</gene>
<dbReference type="EMBL" id="CABPSO010000003">
    <property type="protein sequence ID" value="VVE63720.1"/>
    <property type="molecule type" value="Genomic_DNA"/>
</dbReference>
<organism evidence="1 3">
    <name type="scientific">Pandoraea pnomenusa</name>
    <dbReference type="NCBI Taxonomy" id="93220"/>
    <lineage>
        <taxon>Bacteria</taxon>
        <taxon>Pseudomonadati</taxon>
        <taxon>Pseudomonadota</taxon>
        <taxon>Betaproteobacteria</taxon>
        <taxon>Burkholderiales</taxon>
        <taxon>Burkholderiaceae</taxon>
        <taxon>Pandoraea</taxon>
    </lineage>
</organism>
<dbReference type="Pfam" id="PF11010">
    <property type="entry name" value="DUF2848"/>
    <property type="match status" value="1"/>
</dbReference>
<protein>
    <submittedName>
        <fullName evidence="1">Protein of uncharacterized function (DUF2848)</fullName>
    </submittedName>
</protein>
<evidence type="ECO:0000313" key="4">
    <source>
        <dbReference type="Proteomes" id="UP000361468"/>
    </source>
</evidence>
<accession>A0A378YWN0</accession>
<dbReference type="InterPro" id="IPR036663">
    <property type="entry name" value="Fumarylacetoacetase_C_sf"/>
</dbReference>
<dbReference type="EMBL" id="UGSG01000001">
    <property type="protein sequence ID" value="SUA81562.1"/>
    <property type="molecule type" value="Genomic_DNA"/>
</dbReference>
<dbReference type="SUPFAM" id="SSF56529">
    <property type="entry name" value="FAH"/>
    <property type="match status" value="1"/>
</dbReference>
<evidence type="ECO:0000313" key="3">
    <source>
        <dbReference type="Proteomes" id="UP000254573"/>
    </source>
</evidence>
<sequence>MTGVGKMNLMHFVVQTAQGAVDLDIPIRQLVIAGWTGRDTEAMEHHIRELEALGVKRPAATPMFYRVSSDRLTTQAHIEASGRASSGEVEFLLVRSGGQTYVGVASDHTDREVETYGVTVSKQMCEKPCATVLWRLEDIEPHWDRLVLRSYANIGGEKVLYQQGPVTTMRAPSDLLARFADAGGRFEDGTAMLCGTLAAIGGIRSAERFDFELEDPVLGRRLQHGYGITPLPVLG</sequence>
<reference evidence="1 3" key="1">
    <citation type="submission" date="2018-06" db="EMBL/GenBank/DDBJ databases">
        <authorList>
            <consortium name="Pathogen Informatics"/>
            <person name="Doyle S."/>
        </authorList>
    </citation>
    <scope>NUCLEOTIDE SEQUENCE [LARGE SCALE GENOMIC DNA]</scope>
    <source>
        <strain evidence="1 3">NCTC13160</strain>
    </source>
</reference>
<proteinExistence type="predicted"/>
<dbReference type="InterPro" id="IPR021269">
    <property type="entry name" value="DUF2848"/>
</dbReference>